<keyword evidence="2" id="KW-1185">Reference proteome</keyword>
<dbReference type="RefSeq" id="WP_024979615.1">
    <property type="nucleotide sequence ID" value="NZ_CP016024.1"/>
</dbReference>
<dbReference type="OrthoDB" id="9094655at2"/>
<gene>
    <name evidence="1" type="ORF">A9Y76_28090</name>
</gene>
<organism evidence="1 2">
    <name type="scientific">Ralstonia insidiosa</name>
    <dbReference type="NCBI Taxonomy" id="190721"/>
    <lineage>
        <taxon>Bacteria</taxon>
        <taxon>Pseudomonadati</taxon>
        <taxon>Pseudomonadota</taxon>
        <taxon>Betaproteobacteria</taxon>
        <taxon>Burkholderiales</taxon>
        <taxon>Burkholderiaceae</taxon>
        <taxon>Ralstonia</taxon>
    </lineage>
</organism>
<dbReference type="GeneID" id="61529894"/>
<protein>
    <submittedName>
        <fullName evidence="1">Uncharacterized protein</fullName>
    </submittedName>
</protein>
<sequence>MNHFIDCMEQYWASYKDLMLQQARDRLELDHRYKVELAMASDAAHASPSSEYVTRAAEDGIESAAWRLIQELLAHAVREFSPNPATPLELHSKELIDELGYRAKPGSFSPSGLWSALEAKYRDGIGHTLAYKKRGESLGKYFSLSAGDDVLTKNGCIQLTRDIRYVDKSYSVPVLGHAESETLRLEVLPALASFAIWAGKPGLAEDIAKLVPHFSYPAGVKSREAFKLGSAQEGRIKLVTYQTSFEWMFERPVAEPLALFLGEFYFAPLQTAD</sequence>
<dbReference type="Proteomes" id="UP000078572">
    <property type="component" value="Plasmid pRI-1"/>
</dbReference>
<reference evidence="2" key="1">
    <citation type="submission" date="2016-06" db="EMBL/GenBank/DDBJ databases">
        <authorList>
            <person name="Xu Y."/>
            <person name="Nagy A."/>
            <person name="Yan X."/>
            <person name="Kim S.W."/>
            <person name="Haley B."/>
            <person name="Liu N.T."/>
            <person name="Nou X."/>
        </authorList>
    </citation>
    <scope>NUCLEOTIDE SEQUENCE [LARGE SCALE GENOMIC DNA]</scope>
    <source>
        <strain evidence="2">ATCC 49129</strain>
        <plasmid evidence="2">pri-1</plasmid>
    </source>
</reference>
<proteinExistence type="predicted"/>
<dbReference type="EMBL" id="CP016024">
    <property type="protein sequence ID" value="ANJ76457.1"/>
    <property type="molecule type" value="Genomic_DNA"/>
</dbReference>
<evidence type="ECO:0000313" key="1">
    <source>
        <dbReference type="EMBL" id="ANJ76457.1"/>
    </source>
</evidence>
<dbReference type="AlphaFoldDB" id="A0A192A837"/>
<accession>A0A192A837</accession>
<name>A0A192A837_9RALS</name>
<keyword evidence="1" id="KW-0614">Plasmid</keyword>
<geneLocation type="plasmid" evidence="2">
    <name>pri-1</name>
</geneLocation>
<evidence type="ECO:0000313" key="2">
    <source>
        <dbReference type="Proteomes" id="UP000078572"/>
    </source>
</evidence>